<dbReference type="Gene3D" id="3.40.50.300">
    <property type="entry name" value="P-loop containing nucleotide triphosphate hydrolases"/>
    <property type="match status" value="1"/>
</dbReference>
<evidence type="ECO:0000313" key="4">
    <source>
        <dbReference type="EMBL" id="KKO47434.1"/>
    </source>
</evidence>
<dbReference type="SUPFAM" id="SSF52540">
    <property type="entry name" value="P-loop containing nucleoside triphosphate hydrolases"/>
    <property type="match status" value="1"/>
</dbReference>
<dbReference type="PANTHER" id="PTHR24220:SF611">
    <property type="entry name" value="ATP-BINDING COMPONENT OF ABC TRANSPORTER-RELATED"/>
    <property type="match status" value="1"/>
</dbReference>
<dbReference type="AlphaFoldDB" id="A0A0M2VAF1"/>
<feature type="domain" description="ABC transporter" evidence="3">
    <location>
        <begin position="10"/>
        <end position="226"/>
    </location>
</feature>
<organism evidence="4 5">
    <name type="scientific">Arsukibacterium ikkense</name>
    <dbReference type="NCBI Taxonomy" id="336831"/>
    <lineage>
        <taxon>Bacteria</taxon>
        <taxon>Pseudomonadati</taxon>
        <taxon>Pseudomonadota</taxon>
        <taxon>Gammaproteobacteria</taxon>
        <taxon>Chromatiales</taxon>
        <taxon>Chromatiaceae</taxon>
        <taxon>Arsukibacterium</taxon>
    </lineage>
</organism>
<dbReference type="PROSITE" id="PS00211">
    <property type="entry name" value="ABC_TRANSPORTER_1"/>
    <property type="match status" value="1"/>
</dbReference>
<evidence type="ECO:0000313" key="5">
    <source>
        <dbReference type="Proteomes" id="UP000034228"/>
    </source>
</evidence>
<dbReference type="InterPro" id="IPR003593">
    <property type="entry name" value="AAA+_ATPase"/>
</dbReference>
<comment type="caution">
    <text evidence="4">The sequence shown here is derived from an EMBL/GenBank/DDBJ whole genome shotgun (WGS) entry which is preliminary data.</text>
</comment>
<dbReference type="GO" id="GO:0005886">
    <property type="term" value="C:plasma membrane"/>
    <property type="evidence" value="ECO:0007669"/>
    <property type="project" value="TreeGrafter"/>
</dbReference>
<dbReference type="GO" id="GO:0016887">
    <property type="term" value="F:ATP hydrolysis activity"/>
    <property type="evidence" value="ECO:0007669"/>
    <property type="project" value="InterPro"/>
</dbReference>
<keyword evidence="1" id="KW-0547">Nucleotide-binding</keyword>
<keyword evidence="2" id="KW-0067">ATP-binding</keyword>
<keyword evidence="5" id="KW-1185">Reference proteome</keyword>
<reference evidence="4 5" key="1">
    <citation type="submission" date="2015-03" db="EMBL/GenBank/DDBJ databases">
        <title>Draft genome sequences of two protease-producing strains of Arsukibacterium isolated from two cold and alkaline environments.</title>
        <authorList>
            <person name="Lylloff J.E."/>
            <person name="Skov L.B."/>
            <person name="Jepsen M."/>
            <person name="Hallin P.F."/>
            <person name="Sorensen S.J."/>
            <person name="Stougaard P."/>
            <person name="Glaring M.A."/>
        </authorList>
    </citation>
    <scope>NUCLEOTIDE SEQUENCE [LARGE SCALE GENOMIC DNA]</scope>
    <source>
        <strain evidence="4 5">GCM72</strain>
    </source>
</reference>
<dbReference type="PANTHER" id="PTHR24220">
    <property type="entry name" value="IMPORT ATP-BINDING PROTEIN"/>
    <property type="match status" value="1"/>
</dbReference>
<dbReference type="GO" id="GO:0005524">
    <property type="term" value="F:ATP binding"/>
    <property type="evidence" value="ECO:0007669"/>
    <property type="project" value="UniProtKB-KW"/>
</dbReference>
<name>A0A0M2VAF1_9GAMM</name>
<dbReference type="GO" id="GO:0022857">
    <property type="term" value="F:transmembrane transporter activity"/>
    <property type="evidence" value="ECO:0007669"/>
    <property type="project" value="TreeGrafter"/>
</dbReference>
<sequence length="231" mass="24982">MTDKPIFPAIELKNVVFYYQPAGWQMSLPELILQPGQHLFIKGASGSGKTTLLNLLAGIIAPRQGEIMLGGTPFSRLSPGKRDTLRARNIGVVFQQLNLISYLSVLDNVLLSAHFAGCNNAESRQRALLLLQRLGLGADLAEQQAAALSVGQQQRVAIARALLTKPALLIADEPTSALDADNRDSFMQVLLEQANACGTTVIFVSHDAGLRQYFALQLDMQNLAQGVQPCC</sequence>
<dbReference type="InterPro" id="IPR003439">
    <property type="entry name" value="ABC_transporter-like_ATP-bd"/>
</dbReference>
<dbReference type="SMART" id="SM00382">
    <property type="entry name" value="AAA"/>
    <property type="match status" value="1"/>
</dbReference>
<evidence type="ECO:0000256" key="1">
    <source>
        <dbReference type="ARBA" id="ARBA00022741"/>
    </source>
</evidence>
<dbReference type="Pfam" id="PF00005">
    <property type="entry name" value="ABC_tran"/>
    <property type="match status" value="1"/>
</dbReference>
<keyword evidence="4" id="KW-0449">Lipoprotein</keyword>
<dbReference type="OrthoDB" id="9802264at2"/>
<dbReference type="EMBL" id="LAHO01000001">
    <property type="protein sequence ID" value="KKO47434.1"/>
    <property type="molecule type" value="Genomic_DNA"/>
</dbReference>
<dbReference type="InterPro" id="IPR027417">
    <property type="entry name" value="P-loop_NTPase"/>
</dbReference>
<dbReference type="PATRIC" id="fig|336831.14.peg.2342"/>
<accession>A0A0M2VAF1</accession>
<dbReference type="Proteomes" id="UP000034228">
    <property type="component" value="Unassembled WGS sequence"/>
</dbReference>
<dbReference type="InterPro" id="IPR017871">
    <property type="entry name" value="ABC_transporter-like_CS"/>
</dbReference>
<evidence type="ECO:0000256" key="2">
    <source>
        <dbReference type="ARBA" id="ARBA00022840"/>
    </source>
</evidence>
<evidence type="ECO:0000259" key="3">
    <source>
        <dbReference type="PROSITE" id="PS50893"/>
    </source>
</evidence>
<protein>
    <submittedName>
        <fullName evidence="4">Lipoprotein</fullName>
    </submittedName>
</protein>
<dbReference type="PROSITE" id="PS50893">
    <property type="entry name" value="ABC_TRANSPORTER_2"/>
    <property type="match status" value="1"/>
</dbReference>
<proteinExistence type="predicted"/>
<dbReference type="STRING" id="336831.WG68_00665"/>
<dbReference type="InterPro" id="IPR015854">
    <property type="entry name" value="ABC_transpr_LolD-like"/>
</dbReference>
<gene>
    <name evidence="4" type="ORF">WG68_00665</name>
</gene>